<keyword evidence="2" id="KW-1185">Reference proteome</keyword>
<dbReference type="EMBL" id="LODT01000028">
    <property type="protein sequence ID" value="KYQ92947.1"/>
    <property type="molecule type" value="Genomic_DNA"/>
</dbReference>
<dbReference type="SUPFAM" id="SSF57903">
    <property type="entry name" value="FYVE/PHD zinc finger"/>
    <property type="match status" value="1"/>
</dbReference>
<reference evidence="1 2" key="1">
    <citation type="submission" date="2015-12" db="EMBL/GenBank/DDBJ databases">
        <title>Dictyostelia acquired genes for synthesis and detection of signals that induce cell-type specialization by lateral gene transfer from prokaryotes.</title>
        <authorList>
            <person name="Gloeckner G."/>
            <person name="Schaap P."/>
        </authorList>
    </citation>
    <scope>NUCLEOTIDE SEQUENCE [LARGE SCALE GENOMIC DNA]</scope>
    <source>
        <strain evidence="1 2">TK</strain>
    </source>
</reference>
<dbReference type="InParanoid" id="A0A151ZG95"/>
<evidence type="ECO:0000313" key="1">
    <source>
        <dbReference type="EMBL" id="KYQ92947.1"/>
    </source>
</evidence>
<dbReference type="CDD" id="cd00065">
    <property type="entry name" value="FYVE_like_SF"/>
    <property type="match status" value="1"/>
</dbReference>
<accession>A0A151ZG95</accession>
<gene>
    <name evidence="1" type="ORF">DLAC_05546</name>
</gene>
<comment type="caution">
    <text evidence="1">The sequence shown here is derived from an EMBL/GenBank/DDBJ whole genome shotgun (WGS) entry which is preliminary data.</text>
</comment>
<evidence type="ECO:0000313" key="2">
    <source>
        <dbReference type="Proteomes" id="UP000076078"/>
    </source>
</evidence>
<dbReference type="FunCoup" id="A0A151ZG95">
    <property type="interactions" value="738"/>
</dbReference>
<proteinExistence type="predicted"/>
<dbReference type="AlphaFoldDB" id="A0A151ZG95"/>
<dbReference type="InterPro" id="IPR011011">
    <property type="entry name" value="Znf_FYVE_PHD"/>
</dbReference>
<dbReference type="Gene3D" id="3.30.40.10">
    <property type="entry name" value="Zinc/RING finger domain, C3HC4 (zinc finger)"/>
    <property type="match status" value="1"/>
</dbReference>
<dbReference type="OrthoDB" id="17016at2759"/>
<name>A0A151ZG95_TIELA</name>
<dbReference type="Proteomes" id="UP000076078">
    <property type="component" value="Unassembled WGS sequence"/>
</dbReference>
<protein>
    <submittedName>
        <fullName evidence="1">Uncharacterized protein</fullName>
    </submittedName>
</protein>
<organism evidence="1 2">
    <name type="scientific">Tieghemostelium lacteum</name>
    <name type="common">Slime mold</name>
    <name type="synonym">Dictyostelium lacteum</name>
    <dbReference type="NCBI Taxonomy" id="361077"/>
    <lineage>
        <taxon>Eukaryota</taxon>
        <taxon>Amoebozoa</taxon>
        <taxon>Evosea</taxon>
        <taxon>Eumycetozoa</taxon>
        <taxon>Dictyostelia</taxon>
        <taxon>Dictyosteliales</taxon>
        <taxon>Raperosteliaceae</taxon>
        <taxon>Tieghemostelium</taxon>
    </lineage>
</organism>
<dbReference type="OMA" id="HPSKEFE"/>
<sequence>MITCRDLSDKYFQFREVAKQEKKKRDQQEFLTFVQNRPITKSPNNENNSSFSKFPNIFINKTPVSTPPPPPTTTTTPVNGNLTNLPHCSSCGKEFGLFTSKIACDLCYINFCEKCVKKITSKDITGVLREGQVKQYCSKCVFIVTREESKRRFEFSCKASLSDPLLVLFQKITDIKDLIQSRIPNFEYLGSTITDFNKVNAKNKEAFILVYGEVVKFQNELQQLFMEFDKHFKLIQAVPVVKGSSQEKVHGNMKHVYVTFLQQHLPKFNNLKEQIQHLELNTITNIYIILCRVSMDNQLHREFWSKYQVEFQTAIKSIRTELFNSTLKCGENWDKHKSFIDEMICATEKSHLNIDGHPSKEFEGTLLRKNKEIIQKIQEQVHMRTKPDELPQSKQSLQQLAGYLNSSYQSSMIFK</sequence>
<dbReference type="InterPro" id="IPR013083">
    <property type="entry name" value="Znf_RING/FYVE/PHD"/>
</dbReference>